<dbReference type="AlphaFoldDB" id="A0A5E4GGB5"/>
<reference evidence="5" key="2">
    <citation type="journal article" date="2020" name="Plant J.">
        <title>Transposons played a major role in the diversification between the closely related almond and peach genomes: results from the almond genome sequence.</title>
        <authorList>
            <person name="Alioto T."/>
            <person name="Alexiou K.G."/>
            <person name="Bardil A."/>
            <person name="Barteri F."/>
            <person name="Castanera R."/>
            <person name="Cruz F."/>
            <person name="Dhingra A."/>
            <person name="Duval H."/>
            <person name="Fernandez I Marti A."/>
            <person name="Frias L."/>
            <person name="Galan B."/>
            <person name="Garcia J.L."/>
            <person name="Howad W."/>
            <person name="Gomez-Garrido J."/>
            <person name="Gut M."/>
            <person name="Julca I."/>
            <person name="Morata J."/>
            <person name="Puigdomenech P."/>
            <person name="Ribeca P."/>
            <person name="Rubio Cabetas M.J."/>
            <person name="Vlasova A."/>
            <person name="Wirthensohn M."/>
            <person name="Garcia-Mas J."/>
            <person name="Gabaldon T."/>
            <person name="Casacuberta J.M."/>
            <person name="Arus P."/>
        </authorList>
    </citation>
    <scope>NUCLEOTIDE SEQUENCE [LARGE SCALE GENOMIC DNA]</scope>
    <source>
        <strain evidence="5">cv. Texas</strain>
    </source>
</reference>
<dbReference type="InParanoid" id="A0A5E4GGB5"/>
<dbReference type="Proteomes" id="UP001054821">
    <property type="component" value="Chromosome 7"/>
</dbReference>
<gene>
    <name evidence="4" type="ORF">ALMOND_2B023195</name>
    <name evidence="3" type="ORF">L3X38_037592</name>
</gene>
<evidence type="ECO:0000313" key="4">
    <source>
        <dbReference type="EMBL" id="VVA38806.1"/>
    </source>
</evidence>
<dbReference type="Proteomes" id="UP000327085">
    <property type="component" value="Chromosome 7"/>
</dbReference>
<reference evidence="4" key="1">
    <citation type="submission" date="2019-07" db="EMBL/GenBank/DDBJ databases">
        <authorList>
            <person name="Alioto T."/>
            <person name="Alioto T."/>
            <person name="Gomez Garrido J."/>
        </authorList>
    </citation>
    <scope>NUCLEOTIDE SEQUENCE</scope>
</reference>
<dbReference type="EMBL" id="JAJFAZ020000007">
    <property type="protein sequence ID" value="KAI5317885.1"/>
    <property type="molecule type" value="Genomic_DNA"/>
</dbReference>
<evidence type="ECO:0000313" key="3">
    <source>
        <dbReference type="EMBL" id="KAI5317885.1"/>
    </source>
</evidence>
<protein>
    <submittedName>
        <fullName evidence="4">Uncharacterized protein</fullName>
    </submittedName>
</protein>
<dbReference type="Gramene" id="VVA38806">
    <property type="protein sequence ID" value="VVA38806"/>
    <property type="gene ID" value="Prudul26B023195"/>
</dbReference>
<evidence type="ECO:0000313" key="5">
    <source>
        <dbReference type="Proteomes" id="UP000327085"/>
    </source>
</evidence>
<keyword evidence="2" id="KW-0812">Transmembrane</keyword>
<evidence type="ECO:0000256" key="2">
    <source>
        <dbReference type="SAM" id="Phobius"/>
    </source>
</evidence>
<feature type="region of interest" description="Disordered" evidence="1">
    <location>
        <begin position="1"/>
        <end position="22"/>
    </location>
</feature>
<accession>A0A5E4GGB5</accession>
<name>A0A5E4GGB5_PRUDU</name>
<evidence type="ECO:0000256" key="1">
    <source>
        <dbReference type="SAM" id="MobiDB-lite"/>
    </source>
</evidence>
<evidence type="ECO:0000313" key="6">
    <source>
        <dbReference type="Proteomes" id="UP001054821"/>
    </source>
</evidence>
<dbReference type="EMBL" id="CABIKO010000693">
    <property type="protein sequence ID" value="VVA38806.1"/>
    <property type="molecule type" value="Genomic_DNA"/>
</dbReference>
<keyword evidence="2" id="KW-0472">Membrane</keyword>
<feature type="transmembrane region" description="Helical" evidence="2">
    <location>
        <begin position="85"/>
        <end position="108"/>
    </location>
</feature>
<feature type="transmembrane region" description="Helical" evidence="2">
    <location>
        <begin position="146"/>
        <end position="165"/>
    </location>
</feature>
<reference evidence="3 6" key="3">
    <citation type="journal article" date="2022" name="G3 (Bethesda)">
        <title>Whole-genome sequence and methylome profiling of the almond [Prunus dulcis (Mill.) D.A. Webb] cultivar 'Nonpareil'.</title>
        <authorList>
            <person name="D'Amico-Willman K.M."/>
            <person name="Ouma W.Z."/>
            <person name="Meulia T."/>
            <person name="Sideli G.M."/>
            <person name="Gradziel T.M."/>
            <person name="Fresnedo-Ramirez J."/>
        </authorList>
    </citation>
    <scope>NUCLEOTIDE SEQUENCE [LARGE SCALE GENOMIC DNA]</scope>
    <source>
        <strain evidence="3">Clone GOH B32 T37-40</strain>
    </source>
</reference>
<organism evidence="4 5">
    <name type="scientific">Prunus dulcis</name>
    <name type="common">Almond</name>
    <name type="synonym">Amygdalus dulcis</name>
    <dbReference type="NCBI Taxonomy" id="3755"/>
    <lineage>
        <taxon>Eukaryota</taxon>
        <taxon>Viridiplantae</taxon>
        <taxon>Streptophyta</taxon>
        <taxon>Embryophyta</taxon>
        <taxon>Tracheophyta</taxon>
        <taxon>Spermatophyta</taxon>
        <taxon>Magnoliopsida</taxon>
        <taxon>eudicotyledons</taxon>
        <taxon>Gunneridae</taxon>
        <taxon>Pentapetalae</taxon>
        <taxon>rosids</taxon>
        <taxon>fabids</taxon>
        <taxon>Rosales</taxon>
        <taxon>Rosaceae</taxon>
        <taxon>Amygdaloideae</taxon>
        <taxon>Amygdaleae</taxon>
        <taxon>Prunus</taxon>
    </lineage>
</organism>
<proteinExistence type="predicted"/>
<sequence length="183" mass="20070">MDATDNTQGGQWLKLFSSPKGEGKRPVLLLSLPFSISPSPSLLLSLWGKLDWIVEKVRFGCDSDSSGDIDGTNNGGFMDLLFGSAFFQAIIMGWSWLLLVFSLCFGSISASMFLSLMHGYGFSSGEFGFVSCFMGDVLGYYRFETIKLICLWPCVALSGGVLYKFDDVITSSMFGVAFQGRLF</sequence>
<keyword evidence="2" id="KW-1133">Transmembrane helix</keyword>
<keyword evidence="6" id="KW-1185">Reference proteome</keyword>
<feature type="compositionally biased region" description="Polar residues" evidence="1">
    <location>
        <begin position="1"/>
        <end position="10"/>
    </location>
</feature>